<reference evidence="3 4" key="1">
    <citation type="submission" date="2020-08" db="EMBL/GenBank/DDBJ databases">
        <authorList>
            <person name="Ren C."/>
            <person name="Gu Y."/>
            <person name="Xu Y."/>
        </authorList>
    </citation>
    <scope>NUCLEOTIDE SEQUENCE [LARGE SCALE GENOMIC DNA]</scope>
    <source>
        <strain evidence="3 4">LBM18003</strain>
    </source>
</reference>
<feature type="domain" description="Flavodoxin-like" evidence="2">
    <location>
        <begin position="256"/>
        <end position="396"/>
    </location>
</feature>
<dbReference type="Proteomes" id="UP000516046">
    <property type="component" value="Chromosome"/>
</dbReference>
<dbReference type="InterPro" id="IPR001279">
    <property type="entry name" value="Metallo-B-lactamas"/>
</dbReference>
<dbReference type="PROSITE" id="PS50902">
    <property type="entry name" value="FLAVODOXIN_LIKE"/>
    <property type="match status" value="1"/>
</dbReference>
<dbReference type="InterPro" id="IPR029039">
    <property type="entry name" value="Flavoprotein-like_sf"/>
</dbReference>
<dbReference type="SUPFAM" id="SSF56281">
    <property type="entry name" value="Metallo-hydrolase/oxidoreductase"/>
    <property type="match status" value="1"/>
</dbReference>
<accession>A0A7G9WGD1</accession>
<dbReference type="Pfam" id="PF00258">
    <property type="entry name" value="Flavodoxin_1"/>
    <property type="match status" value="1"/>
</dbReference>
<dbReference type="Pfam" id="PF19583">
    <property type="entry name" value="ODP"/>
    <property type="match status" value="1"/>
</dbReference>
<dbReference type="PANTHER" id="PTHR43717">
    <property type="entry name" value="ANAEROBIC NITRIC OXIDE REDUCTASE FLAVORUBREDOXIN"/>
    <property type="match status" value="1"/>
</dbReference>
<name>A0A7G9WGD1_9FIRM</name>
<dbReference type="GO" id="GO:0046872">
    <property type="term" value="F:metal ion binding"/>
    <property type="evidence" value="ECO:0007669"/>
    <property type="project" value="InterPro"/>
</dbReference>
<protein>
    <submittedName>
        <fullName evidence="3">FprA family A-type flavoprotein</fullName>
    </submittedName>
</protein>
<dbReference type="KEGG" id="caml:H6X83_12580"/>
<dbReference type="AlphaFoldDB" id="A0A7G9WGD1"/>
<dbReference type="SMART" id="SM00849">
    <property type="entry name" value="Lactamase_B"/>
    <property type="match status" value="1"/>
</dbReference>
<dbReference type="InterPro" id="IPR036866">
    <property type="entry name" value="RibonucZ/Hydroxyglut_hydro"/>
</dbReference>
<gene>
    <name evidence="3" type="ORF">H6X83_12580</name>
</gene>
<dbReference type="EMBL" id="CP060696">
    <property type="protein sequence ID" value="QNO17743.1"/>
    <property type="molecule type" value="Genomic_DNA"/>
</dbReference>
<organism evidence="3 4">
    <name type="scientific">Caproicibacterium amylolyticum</name>
    <dbReference type="NCBI Taxonomy" id="2766537"/>
    <lineage>
        <taxon>Bacteria</taxon>
        <taxon>Bacillati</taxon>
        <taxon>Bacillota</taxon>
        <taxon>Clostridia</taxon>
        <taxon>Eubacteriales</taxon>
        <taxon>Oscillospiraceae</taxon>
        <taxon>Caproicibacterium</taxon>
    </lineage>
</organism>
<dbReference type="GO" id="GO:0010181">
    <property type="term" value="F:FMN binding"/>
    <property type="evidence" value="ECO:0007669"/>
    <property type="project" value="InterPro"/>
</dbReference>
<comment type="similarity">
    <text evidence="1">In the N-terminal section; belongs to the zinc metallo-hydrolase group 3 family.</text>
</comment>
<dbReference type="InterPro" id="IPR008254">
    <property type="entry name" value="Flavodoxin/NO_synth"/>
</dbReference>
<dbReference type="InterPro" id="IPR016440">
    <property type="entry name" value="Rubredoxin-O_OxRdtase"/>
</dbReference>
<evidence type="ECO:0000313" key="4">
    <source>
        <dbReference type="Proteomes" id="UP000516046"/>
    </source>
</evidence>
<dbReference type="Gene3D" id="3.60.15.10">
    <property type="entry name" value="Ribonuclease Z/Hydroxyacylglutathione hydrolase-like"/>
    <property type="match status" value="1"/>
</dbReference>
<keyword evidence="4" id="KW-1185">Reference proteome</keyword>
<dbReference type="InterPro" id="IPR045761">
    <property type="entry name" value="ODP_dom"/>
</dbReference>
<dbReference type="PANTHER" id="PTHR43717:SF1">
    <property type="entry name" value="ANAEROBIC NITRIC OXIDE REDUCTASE FLAVORUBREDOXIN"/>
    <property type="match status" value="1"/>
</dbReference>
<dbReference type="Gene3D" id="3.40.50.360">
    <property type="match status" value="1"/>
</dbReference>
<dbReference type="GO" id="GO:0009055">
    <property type="term" value="F:electron transfer activity"/>
    <property type="evidence" value="ECO:0007669"/>
    <property type="project" value="InterPro"/>
</dbReference>
<proteinExistence type="inferred from homology"/>
<dbReference type="SUPFAM" id="SSF52218">
    <property type="entry name" value="Flavoproteins"/>
    <property type="match status" value="1"/>
</dbReference>
<evidence type="ECO:0000256" key="1">
    <source>
        <dbReference type="ARBA" id="ARBA00007121"/>
    </source>
</evidence>
<evidence type="ECO:0000259" key="2">
    <source>
        <dbReference type="PROSITE" id="PS50902"/>
    </source>
</evidence>
<evidence type="ECO:0000313" key="3">
    <source>
        <dbReference type="EMBL" id="QNO17743.1"/>
    </source>
</evidence>
<sequence>MYCTQKVTDDIIWVGGSDRRLALFENLFPLPDGVSYNAYLIQDSKTALMDTADAAITRQFLENVEHALDGRELDYLIVNHMEPDHCAVIGEIVRRWPQAKLVGNAKTFQLIGQFFDFPLDDKCIQVKEGDTLDLGHHLLTFMMAPMVHWPEVMMTYDATDKILFCADAFGTFGAFHGSVFADEVDFQNRYADEARRYYANIVGKYGSQVQSVLKKAAKLDIAMLCPLHGPIWRQDIAWFLKKYDLWSRYEPEEQGVMIAYGSMYGNTSNMAEVLANLLAQKGVHALRVYDISKTDTSYLIADAFRYSNLVLAAPTYNNGIYLPMETLLHDMAALNLQNRRYSLLGNGSWAPISANKMNEHLSAMKGMQQVGEPLQIRSSLKPEQLPQLEALAQAIVDSLQ</sequence>
<dbReference type="CDD" id="cd07709">
    <property type="entry name" value="flavodiiron_proteins_MBL-fold"/>
    <property type="match status" value="1"/>
</dbReference>
<dbReference type="PIRSF" id="PIRSF005243">
    <property type="entry name" value="ROO"/>
    <property type="match status" value="1"/>
</dbReference>
<dbReference type="GO" id="GO:0016651">
    <property type="term" value="F:oxidoreductase activity, acting on NAD(P)H"/>
    <property type="evidence" value="ECO:0007669"/>
    <property type="project" value="UniProtKB-ARBA"/>
</dbReference>
<dbReference type="RefSeq" id="WP_212506807.1">
    <property type="nucleotide sequence ID" value="NZ_CP060696.1"/>
</dbReference>